<reference evidence="3" key="1">
    <citation type="submission" date="2015-08" db="EMBL/GenBank/DDBJ databases">
        <title>Fjat-14210 dsm16467.</title>
        <authorList>
            <person name="Liu B."/>
            <person name="Wang J."/>
            <person name="Zhu Y."/>
            <person name="Liu G."/>
            <person name="Chen Q."/>
            <person name="Chen Z."/>
            <person name="Lan J."/>
            <person name="Che J."/>
            <person name="Ge C."/>
            <person name="Shi H."/>
            <person name="Pan Z."/>
            <person name="Liu X."/>
        </authorList>
    </citation>
    <scope>NUCLEOTIDE SEQUENCE [LARGE SCALE GENOMIC DNA]</scope>
    <source>
        <strain evidence="3">DSM 16467</strain>
    </source>
</reference>
<evidence type="ECO:0000313" key="2">
    <source>
        <dbReference type="EMBL" id="KOO50256.1"/>
    </source>
</evidence>
<evidence type="ECO:0000256" key="1">
    <source>
        <dbReference type="SAM" id="Coils"/>
    </source>
</evidence>
<feature type="coiled-coil region" evidence="1">
    <location>
        <begin position="11"/>
        <end position="45"/>
    </location>
</feature>
<dbReference type="OrthoDB" id="2991331at2"/>
<gene>
    <name evidence="2" type="ORF">AMD01_00335</name>
</gene>
<name>A0A0M0LH05_9BACI</name>
<accession>A0A0M0LH05</accession>
<evidence type="ECO:0000313" key="3">
    <source>
        <dbReference type="Proteomes" id="UP000037558"/>
    </source>
</evidence>
<keyword evidence="3" id="KW-1185">Reference proteome</keyword>
<dbReference type="Pfam" id="PF10737">
    <property type="entry name" value="GerPC"/>
    <property type="match status" value="1"/>
</dbReference>
<dbReference type="PATRIC" id="fig|284581.3.peg.304"/>
<dbReference type="InterPro" id="IPR019673">
    <property type="entry name" value="Spore_germination_GerPC"/>
</dbReference>
<protein>
    <submittedName>
        <fullName evidence="2">Spore gernimation protein</fullName>
    </submittedName>
</protein>
<dbReference type="EMBL" id="LILC01000002">
    <property type="protein sequence ID" value="KOO50256.1"/>
    <property type="molecule type" value="Genomic_DNA"/>
</dbReference>
<sequence>MDYLQHLYQYIQQVSNYIQHQTERIQQLEASVQELQDKVKELDEKPATKIDKIEYKFEQLKIDTLDGTLNIGLNPLTPDNMEDFIINSNTTPSAGQDLNVPPVNPTLYPVENRSIPSELVEEIHAQILADLEEHGESVITSILTERQFQIDYSYYEFIIEDIKKQLEPRIIYHLQQLDARMIAENREAVREDVLSKLVEDIKKGINAFLTYLPESLKSEGGPT</sequence>
<dbReference type="STRING" id="284581.AMD01_00335"/>
<dbReference type="RefSeq" id="WP_053399401.1">
    <property type="nucleotide sequence ID" value="NZ_LILC01000002.1"/>
</dbReference>
<organism evidence="2 3">
    <name type="scientific">Priestia koreensis</name>
    <dbReference type="NCBI Taxonomy" id="284581"/>
    <lineage>
        <taxon>Bacteria</taxon>
        <taxon>Bacillati</taxon>
        <taxon>Bacillota</taxon>
        <taxon>Bacilli</taxon>
        <taxon>Bacillales</taxon>
        <taxon>Bacillaceae</taxon>
        <taxon>Priestia</taxon>
    </lineage>
</organism>
<comment type="caution">
    <text evidence="2">The sequence shown here is derived from an EMBL/GenBank/DDBJ whole genome shotgun (WGS) entry which is preliminary data.</text>
</comment>
<dbReference type="AlphaFoldDB" id="A0A0M0LH05"/>
<keyword evidence="1" id="KW-0175">Coiled coil</keyword>
<proteinExistence type="predicted"/>
<dbReference type="Proteomes" id="UP000037558">
    <property type="component" value="Unassembled WGS sequence"/>
</dbReference>